<dbReference type="EMBL" id="IACN01056977">
    <property type="protein sequence ID" value="LAB54418.1"/>
    <property type="molecule type" value="Transcribed_RNA"/>
</dbReference>
<sequence length="140" mass="15718">MVLTKSLCIKVGSIFFHHLHLEVIRENPTLKTTISSLAASFPLDLGKNAPQMPNSYSSKPISQSNHPSDEISAGAISSNAEKPLVVYSYLPPGWNLDALKIFHSKPEQSMHLHLTKNQPQTKMEFHIAKENKKLRQVMLF</sequence>
<evidence type="ECO:0000313" key="1">
    <source>
        <dbReference type="EMBL" id="LAB54420.1"/>
    </source>
</evidence>
<dbReference type="AlphaFoldDB" id="A0A2D4P8V4"/>
<reference evidence="1" key="2">
    <citation type="submission" date="2017-11" db="EMBL/GenBank/DDBJ databases">
        <title>Coralsnake Venomics: Analyses of Venom Gland Transcriptomes and Proteomes of Six Brazilian Taxa.</title>
        <authorList>
            <person name="Aird S.D."/>
            <person name="Jorge da Silva N."/>
            <person name="Qiu L."/>
            <person name="Villar-Briones A."/>
            <person name="Aparecida-Saddi V."/>
            <person name="Campos-Telles M.P."/>
            <person name="Grau M."/>
            <person name="Mikheyev A.S."/>
        </authorList>
    </citation>
    <scope>NUCLEOTIDE SEQUENCE</scope>
    <source>
        <tissue evidence="1">Venom_gland</tissue>
    </source>
</reference>
<organism evidence="1">
    <name type="scientific">Micrurus surinamensis</name>
    <name type="common">Surinam coral snake</name>
    <dbReference type="NCBI Taxonomy" id="129470"/>
    <lineage>
        <taxon>Eukaryota</taxon>
        <taxon>Metazoa</taxon>
        <taxon>Chordata</taxon>
        <taxon>Craniata</taxon>
        <taxon>Vertebrata</taxon>
        <taxon>Euteleostomi</taxon>
        <taxon>Lepidosauria</taxon>
        <taxon>Squamata</taxon>
        <taxon>Bifurcata</taxon>
        <taxon>Unidentata</taxon>
        <taxon>Episquamata</taxon>
        <taxon>Toxicofera</taxon>
        <taxon>Serpentes</taxon>
        <taxon>Colubroidea</taxon>
        <taxon>Elapidae</taxon>
        <taxon>Elapinae</taxon>
        <taxon>Micrurus</taxon>
    </lineage>
</organism>
<name>A0A2D4P8V4_MICSU</name>
<dbReference type="EMBL" id="IACN01056978">
    <property type="protein sequence ID" value="LAB54420.1"/>
    <property type="molecule type" value="Transcribed_RNA"/>
</dbReference>
<accession>A0A2D4P8V4</accession>
<protein>
    <submittedName>
        <fullName evidence="1">Uncharacterized protein</fullName>
    </submittedName>
</protein>
<proteinExistence type="predicted"/>
<reference evidence="1" key="1">
    <citation type="submission" date="2017-07" db="EMBL/GenBank/DDBJ databases">
        <authorList>
            <person name="Mikheyev A."/>
            <person name="Grau M."/>
        </authorList>
    </citation>
    <scope>NUCLEOTIDE SEQUENCE</scope>
    <source>
        <tissue evidence="1">Venom_gland</tissue>
    </source>
</reference>